<dbReference type="CDD" id="cd03143">
    <property type="entry name" value="A4_beta-galactosidase_middle_domain"/>
    <property type="match status" value="1"/>
</dbReference>
<dbReference type="Pfam" id="PF17132">
    <property type="entry name" value="Glyco_hydro_106"/>
    <property type="match status" value="1"/>
</dbReference>
<protein>
    <submittedName>
        <fullName evidence="1">Alpha-L-rhamnosidase-like protein</fullName>
    </submittedName>
</protein>
<dbReference type="NCBIfam" id="NF045579">
    <property type="entry name" value="rhamnoside_JR"/>
    <property type="match status" value="1"/>
</dbReference>
<dbReference type="EMBL" id="SLWS01000009">
    <property type="protein sequence ID" value="TCO54270.1"/>
    <property type="molecule type" value="Genomic_DNA"/>
</dbReference>
<dbReference type="RefSeq" id="WP_243727309.1">
    <property type="nucleotide sequence ID" value="NZ_SLWS01000009.1"/>
</dbReference>
<dbReference type="SUPFAM" id="SSF49785">
    <property type="entry name" value="Galactose-binding domain-like"/>
    <property type="match status" value="1"/>
</dbReference>
<evidence type="ECO:0000313" key="2">
    <source>
        <dbReference type="Proteomes" id="UP000295680"/>
    </source>
</evidence>
<evidence type="ECO:0000313" key="1">
    <source>
        <dbReference type="EMBL" id="TCO54270.1"/>
    </source>
</evidence>
<dbReference type="Gene3D" id="2.60.120.260">
    <property type="entry name" value="Galactose-binding domain-like"/>
    <property type="match status" value="1"/>
</dbReference>
<accession>A0A4V2S631</accession>
<reference evidence="1 2" key="1">
    <citation type="submission" date="2019-03" db="EMBL/GenBank/DDBJ databases">
        <title>Genomic Encyclopedia of Type Strains, Phase IV (KMG-IV): sequencing the most valuable type-strain genomes for metagenomic binning, comparative biology and taxonomic classification.</title>
        <authorList>
            <person name="Goeker M."/>
        </authorList>
    </citation>
    <scope>NUCLEOTIDE SEQUENCE [LARGE SCALE GENOMIC DNA]</scope>
    <source>
        <strain evidence="1 2">DSM 45934</strain>
    </source>
</reference>
<dbReference type="InterPro" id="IPR008979">
    <property type="entry name" value="Galactose-bd-like_sf"/>
</dbReference>
<dbReference type="Gene3D" id="3.40.50.880">
    <property type="match status" value="1"/>
</dbReference>
<sequence length="1067" mass="115459">MAELFATPRADSRPTILWFWNGTVTNDLVTAELADIRARGIHEVLIFPFDTLALQPRFFTEEWFALIEFTLREAQRNDMHLWLFNDDFFPSGRGGGFVVNGGQVGDRVYQPRPELRPHGVGKVTLAVSGGDSVTLVNHGLVVTAGRLLVDASIRDGITLLRAGADWRDYDVQATVRVERATAGLMVRSPDASNGYLADMRIDGGVDIWRQQNGGFSLLYNAPGVPGFNPAVDHVLKVAVRGTHILASVDGVSQRTVVDATFPTGRVGMRAVATQRSSWDSVTVIDAGGQVLYSDQFDTDASIDAFDLPDALPSVAATARPEGSADIAGIVDLTDIARRAGEWTAPPGKWQLDLFTVRPLGLNDDSRHTYLDLLDDEAVNLFLDIVPGEYLRRFPWAVGGVLRGFADDEPFIASAVAHFNAVPWSGSLDDELSRLGVAPGLALTAVHDDFGPPGLRLRGVFWRAVANRFAAAYFRTQGQWMADHGMKFISNPLWDEYGPAEQVKSTGDLHTDNQWAQVPGTDLVFDHYQRGYHRTLSRYPASTAHQLGLERVYLEAMGGTGWAVTPAFTREVVGAFAVRGVNHTLLHARFSDSGDIVYPPPFQPVNPWWSLSAPLNDWIGRLMEAGRAPARARTVLLQPQRAAESFQDTDAKQSIDDSFTNAVHALEDVQVDFDLVDEGALDNDPALVTHALARGPRLVLGQQAYQIMVVPQTPMLALGTAQVLVRFVHGGGTVIVTGDLPTQESGGDNTGLRQAVDRLFLGAHQAIHAPDPTAAAAAAVSAGGAAVSLTPPMASVRALRLESGRERAFVLTNELATAVDVTATFPATGVPEIWDPETGTTDMAGVWRSFTDEQDDTEIPLRLEPKATLLVVFRARQEPAHAVSSTAPVERIHGQNATVRVTAPGPVTVVVTADGQLYQGTANVTDALAAVPLDGDWRFHFDRADSPTVTRPLGSWTDLDGGFSGSAWYEKDISLDDATLTGHRWILDLGEVHDVAEIEINGAPLGSRLWPPYRLDVTPALRPGDNLVRVRVTNTGANAHGEQLPSGLFGPVSLRPELLVDIPLALTS</sequence>
<gene>
    <name evidence="1" type="ORF">EV192_109250</name>
</gene>
<name>A0A4V2S631_9PSEU</name>
<dbReference type="Gene3D" id="2.60.120.560">
    <property type="entry name" value="Exo-inulinase, domain 1"/>
    <property type="match status" value="1"/>
</dbReference>
<organism evidence="1 2">
    <name type="scientific">Actinocrispum wychmicini</name>
    <dbReference type="NCBI Taxonomy" id="1213861"/>
    <lineage>
        <taxon>Bacteria</taxon>
        <taxon>Bacillati</taxon>
        <taxon>Actinomycetota</taxon>
        <taxon>Actinomycetes</taxon>
        <taxon>Pseudonocardiales</taxon>
        <taxon>Pseudonocardiaceae</taxon>
        <taxon>Actinocrispum</taxon>
    </lineage>
</organism>
<dbReference type="Proteomes" id="UP000295680">
    <property type="component" value="Unassembled WGS sequence"/>
</dbReference>
<dbReference type="PANTHER" id="PTHR36848:SF2">
    <property type="entry name" value="SECRETED PROTEIN"/>
    <property type="match status" value="1"/>
</dbReference>
<comment type="caution">
    <text evidence="1">The sequence shown here is derived from an EMBL/GenBank/DDBJ whole genome shotgun (WGS) entry which is preliminary data.</text>
</comment>
<dbReference type="InterPro" id="IPR053161">
    <property type="entry name" value="Ulvan_degrading_GH"/>
</dbReference>
<keyword evidence="2" id="KW-1185">Reference proteome</keyword>
<dbReference type="InterPro" id="IPR029062">
    <property type="entry name" value="Class_I_gatase-like"/>
</dbReference>
<dbReference type="PANTHER" id="PTHR36848">
    <property type="entry name" value="DNA-BINDING PROTEIN (PUTATIVE SECRETED PROTEIN)-RELATED"/>
    <property type="match status" value="1"/>
</dbReference>
<dbReference type="AlphaFoldDB" id="A0A4V2S631"/>
<proteinExistence type="predicted"/>